<feature type="domain" description="Solute-binding protein family 5" evidence="4">
    <location>
        <begin position="77"/>
        <end position="440"/>
    </location>
</feature>
<dbReference type="Gene3D" id="3.10.105.10">
    <property type="entry name" value="Dipeptide-binding Protein, Domain 3"/>
    <property type="match status" value="1"/>
</dbReference>
<proteinExistence type="inferred from homology"/>
<sequence>MLETFRRSLLALALALGASLIGGGAQAAEPQKGGTLNLVLNYEPPALIALTTVATPALSVSAKVTEGLLSYDYELNPQPQLATSWEVSPDGTRYTFHLRPGVKWHDGQDFTSADVAFSIELLKKVHPRASSTFANVTKVETPDPLTAVLVLSKPAPYLIKAFAAAESPIVPKHIYDGTDALTNPHNNAPIGTGPYVFDKWVRGSYILYKRNPHYWDNNRPYLDQLVVKFIPDAAARSVAFETGDADLGYRTPVALNDVARLKTLPQLGFETKGNSYSYNVSSLQFNLDDPHFKDLRVRQAVAHAINRNVILQVAYFGLGQVTASPIAPGIKAYHDPSPSPYDFDIKKANALLDQAGFAKGSDGTRFSVTLDYNPISEDLRKTAEYTRSALAKIGIKVTLRAQDLSSFVRRIYTDRDFSFTINGHSNLYDPTVGVQRVYWSKNFRKGVPFSNASDYHNPEVDRLLEAAQVENDPQKRVEEFKAFQKIVEQELPDINLISPQFITIYNRKVHDHSVTADGVEGNLSQVWLEKQ</sequence>
<comment type="caution">
    <text evidence="5">The sequence shown here is derived from an EMBL/GenBank/DDBJ whole genome shotgun (WGS) entry which is preliminary data.</text>
</comment>
<reference evidence="5 6" key="1">
    <citation type="submission" date="2017-10" db="EMBL/GenBank/DDBJ databases">
        <title>Draft genome of two endophytic bacteria isolated from 'guarana' Paullinia cupana (Mart.) Ducke.</title>
        <authorList>
            <person name="Siqueira K.A."/>
            <person name="Liotti R.G."/>
            <person name="Mendes T.A."/>
            <person name="Soares M.A."/>
        </authorList>
    </citation>
    <scope>NUCLEOTIDE SEQUENCE [LARGE SCALE GENOMIC DNA]</scope>
    <source>
        <strain evidence="5 6">342</strain>
    </source>
</reference>
<keyword evidence="2 3" id="KW-0732">Signal</keyword>
<evidence type="ECO:0000256" key="1">
    <source>
        <dbReference type="ARBA" id="ARBA00005695"/>
    </source>
</evidence>
<dbReference type="InterPro" id="IPR006311">
    <property type="entry name" value="TAT_signal"/>
</dbReference>
<dbReference type="SUPFAM" id="SSF53850">
    <property type="entry name" value="Periplasmic binding protein-like II"/>
    <property type="match status" value="1"/>
</dbReference>
<dbReference type="Proteomes" id="UP000239181">
    <property type="component" value="Unassembled WGS sequence"/>
</dbReference>
<keyword evidence="6" id="KW-1185">Reference proteome</keyword>
<name>A0A2S9IEZ8_9GAMM</name>
<evidence type="ECO:0000259" key="4">
    <source>
        <dbReference type="Pfam" id="PF00496"/>
    </source>
</evidence>
<dbReference type="Pfam" id="PF00496">
    <property type="entry name" value="SBP_bac_5"/>
    <property type="match status" value="1"/>
</dbReference>
<comment type="similarity">
    <text evidence="1">Belongs to the bacterial solute-binding protein 5 family.</text>
</comment>
<feature type="chain" id="PRO_5015609442" evidence="3">
    <location>
        <begin position="28"/>
        <end position="531"/>
    </location>
</feature>
<evidence type="ECO:0000313" key="5">
    <source>
        <dbReference type="EMBL" id="PRD16324.1"/>
    </source>
</evidence>
<dbReference type="InterPro" id="IPR030678">
    <property type="entry name" value="Peptide/Ni-bd"/>
</dbReference>
<dbReference type="InterPro" id="IPR039424">
    <property type="entry name" value="SBP_5"/>
</dbReference>
<evidence type="ECO:0000256" key="2">
    <source>
        <dbReference type="ARBA" id="ARBA00022729"/>
    </source>
</evidence>
<dbReference type="PIRSF" id="PIRSF002741">
    <property type="entry name" value="MppA"/>
    <property type="match status" value="1"/>
</dbReference>
<protein>
    <submittedName>
        <fullName evidence="5">ABC transporter substrate-binding protein</fullName>
    </submittedName>
</protein>
<dbReference type="GO" id="GO:0015833">
    <property type="term" value="P:peptide transport"/>
    <property type="evidence" value="ECO:0007669"/>
    <property type="project" value="TreeGrafter"/>
</dbReference>
<dbReference type="PROSITE" id="PS51318">
    <property type="entry name" value="TAT"/>
    <property type="match status" value="1"/>
</dbReference>
<dbReference type="PANTHER" id="PTHR30290">
    <property type="entry name" value="PERIPLASMIC BINDING COMPONENT OF ABC TRANSPORTER"/>
    <property type="match status" value="1"/>
</dbReference>
<dbReference type="GO" id="GO:0030288">
    <property type="term" value="C:outer membrane-bounded periplasmic space"/>
    <property type="evidence" value="ECO:0007669"/>
    <property type="project" value="UniProtKB-ARBA"/>
</dbReference>
<dbReference type="PANTHER" id="PTHR30290:SF38">
    <property type="entry name" value="D,D-DIPEPTIDE-BINDING PERIPLASMIC PROTEIN DDPA-RELATED"/>
    <property type="match status" value="1"/>
</dbReference>
<evidence type="ECO:0000313" key="6">
    <source>
        <dbReference type="Proteomes" id="UP000239181"/>
    </source>
</evidence>
<feature type="signal peptide" evidence="3">
    <location>
        <begin position="1"/>
        <end position="27"/>
    </location>
</feature>
<dbReference type="Gene3D" id="3.40.190.10">
    <property type="entry name" value="Periplasmic binding protein-like II"/>
    <property type="match status" value="1"/>
</dbReference>
<organism evidence="5 6">
    <name type="scientific">Pantoea coffeiphila</name>
    <dbReference type="NCBI Taxonomy" id="1465635"/>
    <lineage>
        <taxon>Bacteria</taxon>
        <taxon>Pseudomonadati</taxon>
        <taxon>Pseudomonadota</taxon>
        <taxon>Gammaproteobacteria</taxon>
        <taxon>Enterobacterales</taxon>
        <taxon>Erwiniaceae</taxon>
        <taxon>Pantoea</taxon>
    </lineage>
</organism>
<dbReference type="RefSeq" id="WP_105591766.1">
    <property type="nucleotide sequence ID" value="NZ_PDET01000003.1"/>
</dbReference>
<dbReference type="GO" id="GO:0043190">
    <property type="term" value="C:ATP-binding cassette (ABC) transporter complex"/>
    <property type="evidence" value="ECO:0007669"/>
    <property type="project" value="InterPro"/>
</dbReference>
<dbReference type="CDD" id="cd08517">
    <property type="entry name" value="PBP2_NikA_DppA_OppA_like_13"/>
    <property type="match status" value="1"/>
</dbReference>
<dbReference type="GO" id="GO:1904680">
    <property type="term" value="F:peptide transmembrane transporter activity"/>
    <property type="evidence" value="ECO:0007669"/>
    <property type="project" value="TreeGrafter"/>
</dbReference>
<accession>A0A2S9IEZ8</accession>
<dbReference type="EMBL" id="PDET01000003">
    <property type="protein sequence ID" value="PRD16324.1"/>
    <property type="molecule type" value="Genomic_DNA"/>
</dbReference>
<evidence type="ECO:0000256" key="3">
    <source>
        <dbReference type="SAM" id="SignalP"/>
    </source>
</evidence>
<dbReference type="InterPro" id="IPR000914">
    <property type="entry name" value="SBP_5_dom"/>
</dbReference>
<gene>
    <name evidence="5" type="ORF">CQW29_05785</name>
</gene>
<dbReference type="OrthoDB" id="9801912at2"/>
<dbReference type="AlphaFoldDB" id="A0A2S9IEZ8"/>